<proteinExistence type="predicted"/>
<dbReference type="EMBL" id="CAKMMF010000025">
    <property type="protein sequence ID" value="CAH1215795.1"/>
    <property type="molecule type" value="Genomic_DNA"/>
</dbReference>
<accession>A0ABN8GRA5</accession>
<sequence>MSIIQVDQLTKTFHRPIRGTGALGAIRDLINRRYEEKTAVDRISFTIERGEIVGYLGPNGAGKSTSIKMLVGILVPTSGEVRVDGVIPYKNRKENASKIGVVFGQRSQLWWDIPVSETFELMKYMYNIPTADFKRNIELFTDVLGIQDFMHVAVRQLSLGQRMRADLCAALLHNPSIVYLDEPTIGLDVVVKKKIREFLLEVNALRQTTILLTTHDMSDVEKLCSRVIIINNGRKMFDGDLERLKSDYSADETMILHVDHDEIGFDGNISHLGVTDFTYHPESGSILLRYDKRHAKPASILAWFMERTVVHDFEIKPAEVEDVIRDIYQDSTSCELGEVQ</sequence>
<dbReference type="PROSITE" id="PS00211">
    <property type="entry name" value="ABC_TRANSPORTER_1"/>
    <property type="match status" value="1"/>
</dbReference>
<evidence type="ECO:0000256" key="3">
    <source>
        <dbReference type="ARBA" id="ARBA00022840"/>
    </source>
</evidence>
<dbReference type="InterPro" id="IPR017871">
    <property type="entry name" value="ABC_transporter-like_CS"/>
</dbReference>
<evidence type="ECO:0000259" key="4">
    <source>
        <dbReference type="PROSITE" id="PS50893"/>
    </source>
</evidence>
<reference evidence="5" key="1">
    <citation type="submission" date="2022-01" db="EMBL/GenBank/DDBJ databases">
        <authorList>
            <person name="Criscuolo A."/>
        </authorList>
    </citation>
    <scope>NUCLEOTIDE SEQUENCE</scope>
    <source>
        <strain evidence="5">CIP111893</strain>
    </source>
</reference>
<dbReference type="SUPFAM" id="SSF52540">
    <property type="entry name" value="P-loop containing nucleoside triphosphate hydrolases"/>
    <property type="match status" value="1"/>
</dbReference>
<evidence type="ECO:0000313" key="5">
    <source>
        <dbReference type="EMBL" id="CAH1215795.1"/>
    </source>
</evidence>
<keyword evidence="6" id="KW-1185">Reference proteome</keyword>
<dbReference type="InterPro" id="IPR027417">
    <property type="entry name" value="P-loop_NTPase"/>
</dbReference>
<gene>
    <name evidence="5" type="primary">btuD_25</name>
    <name evidence="5" type="ORF">PAECIP111893_04030</name>
</gene>
<dbReference type="Proteomes" id="UP000838686">
    <property type="component" value="Unassembled WGS sequence"/>
</dbReference>
<dbReference type="SMART" id="SM00382">
    <property type="entry name" value="AAA"/>
    <property type="match status" value="1"/>
</dbReference>
<feature type="domain" description="ABC transporter" evidence="4">
    <location>
        <begin position="4"/>
        <end position="257"/>
    </location>
</feature>
<evidence type="ECO:0000256" key="1">
    <source>
        <dbReference type="ARBA" id="ARBA00022448"/>
    </source>
</evidence>
<keyword evidence="2" id="KW-0547">Nucleotide-binding</keyword>
<dbReference type="RefSeq" id="WP_236344370.1">
    <property type="nucleotide sequence ID" value="NZ_CAKMMF010000025.1"/>
</dbReference>
<dbReference type="PANTHER" id="PTHR42711:SF1">
    <property type="entry name" value="ABC-TRANSPORT PROTEIN, ATP-BINDING COMPONENT"/>
    <property type="match status" value="1"/>
</dbReference>
<keyword evidence="1" id="KW-0813">Transport</keyword>
<evidence type="ECO:0000256" key="2">
    <source>
        <dbReference type="ARBA" id="ARBA00022741"/>
    </source>
</evidence>
<dbReference type="GO" id="GO:0005524">
    <property type="term" value="F:ATP binding"/>
    <property type="evidence" value="ECO:0007669"/>
    <property type="project" value="UniProtKB-KW"/>
</dbReference>
<dbReference type="InterPro" id="IPR003593">
    <property type="entry name" value="AAA+_ATPase"/>
</dbReference>
<dbReference type="InterPro" id="IPR050763">
    <property type="entry name" value="ABC_transporter_ATP-binding"/>
</dbReference>
<dbReference type="InterPro" id="IPR003439">
    <property type="entry name" value="ABC_transporter-like_ATP-bd"/>
</dbReference>
<comment type="caution">
    <text evidence="5">The sequence shown here is derived from an EMBL/GenBank/DDBJ whole genome shotgun (WGS) entry which is preliminary data.</text>
</comment>
<evidence type="ECO:0000313" key="6">
    <source>
        <dbReference type="Proteomes" id="UP000838686"/>
    </source>
</evidence>
<dbReference type="Gene3D" id="3.40.50.300">
    <property type="entry name" value="P-loop containing nucleotide triphosphate hydrolases"/>
    <property type="match status" value="1"/>
</dbReference>
<protein>
    <submittedName>
        <fullName evidence="5">Vitamin B12 import ATP-binding protein BtuD</fullName>
    </submittedName>
</protein>
<name>A0ABN8GRA5_9BACL</name>
<dbReference type="PROSITE" id="PS50893">
    <property type="entry name" value="ABC_TRANSPORTER_2"/>
    <property type="match status" value="1"/>
</dbReference>
<dbReference type="Pfam" id="PF00005">
    <property type="entry name" value="ABC_tran"/>
    <property type="match status" value="1"/>
</dbReference>
<dbReference type="PANTHER" id="PTHR42711">
    <property type="entry name" value="ABC TRANSPORTER ATP-BINDING PROTEIN"/>
    <property type="match status" value="1"/>
</dbReference>
<keyword evidence="3 5" id="KW-0067">ATP-binding</keyword>
<organism evidence="5 6">
    <name type="scientific">Paenibacillus plantiphilus</name>
    <dbReference type="NCBI Taxonomy" id="2905650"/>
    <lineage>
        <taxon>Bacteria</taxon>
        <taxon>Bacillati</taxon>
        <taxon>Bacillota</taxon>
        <taxon>Bacilli</taxon>
        <taxon>Bacillales</taxon>
        <taxon>Paenibacillaceae</taxon>
        <taxon>Paenibacillus</taxon>
    </lineage>
</organism>